<protein>
    <recommendedName>
        <fullName evidence="2">Pyridoxal phosphate homeostasis protein</fullName>
        <shortName evidence="2">PLP homeostasis protein</shortName>
    </recommendedName>
</protein>
<dbReference type="PANTHER" id="PTHR10146">
    <property type="entry name" value="PROLINE SYNTHETASE CO-TRANSCRIBED BACTERIAL HOMOLOG PROTEIN"/>
    <property type="match status" value="1"/>
</dbReference>
<evidence type="ECO:0000259" key="5">
    <source>
        <dbReference type="Pfam" id="PF01168"/>
    </source>
</evidence>
<dbReference type="AlphaFoldDB" id="A0A1H1SZ12"/>
<dbReference type="NCBIfam" id="TIGR00044">
    <property type="entry name" value="YggS family pyridoxal phosphate-dependent enzyme"/>
    <property type="match status" value="1"/>
</dbReference>
<comment type="function">
    <text evidence="2">Pyridoxal 5'-phosphate (PLP)-binding protein, which is involved in PLP homeostasis.</text>
</comment>
<keyword evidence="7" id="KW-1185">Reference proteome</keyword>
<dbReference type="Pfam" id="PF01168">
    <property type="entry name" value="Ala_racemase_N"/>
    <property type="match status" value="1"/>
</dbReference>
<dbReference type="STRING" id="684552.SAMN04489719_2531"/>
<sequence>MTDAPAARLAAFLEQLEGERPARGVTVIVVTKFHPAALVRELAAVGHRDFGENRHPEARDKAAELADLDLTWHYVGQLQRKKARQVASYADVLHSIDSTDLVDALEGGEHPHDRPVRDALVQVNLTDDPGRGGVAPAGLDALAERVAASSALRLRGVMAVAPLDEAPAAAFERLARFAERVRAIEPSADWISAGMSADWREALQHGATHLRIGTAITGNRPAGG</sequence>
<dbReference type="PANTHER" id="PTHR10146:SF14">
    <property type="entry name" value="PYRIDOXAL PHOSPHATE HOMEOSTASIS PROTEIN"/>
    <property type="match status" value="1"/>
</dbReference>
<dbReference type="HAMAP" id="MF_02087">
    <property type="entry name" value="PLP_homeostasis"/>
    <property type="match status" value="1"/>
</dbReference>
<evidence type="ECO:0000313" key="6">
    <source>
        <dbReference type="EMBL" id="SDS53128.1"/>
    </source>
</evidence>
<dbReference type="InterPro" id="IPR029066">
    <property type="entry name" value="PLP-binding_barrel"/>
</dbReference>
<evidence type="ECO:0000256" key="4">
    <source>
        <dbReference type="RuleBase" id="RU004514"/>
    </source>
</evidence>
<comment type="cofactor">
    <cofactor evidence="3">
        <name>pyridoxal 5'-phosphate</name>
        <dbReference type="ChEBI" id="CHEBI:597326"/>
    </cofactor>
</comment>
<feature type="domain" description="Alanine racemase N-terminal" evidence="5">
    <location>
        <begin position="24"/>
        <end position="221"/>
    </location>
</feature>
<evidence type="ECO:0000256" key="1">
    <source>
        <dbReference type="ARBA" id="ARBA00022898"/>
    </source>
</evidence>
<feature type="modified residue" description="N6-(pyridoxal phosphate)lysine" evidence="2 3">
    <location>
        <position position="32"/>
    </location>
</feature>
<dbReference type="Proteomes" id="UP000199649">
    <property type="component" value="Chromosome I"/>
</dbReference>
<dbReference type="OrthoDB" id="9804072at2"/>
<dbReference type="PIRSF" id="PIRSF004848">
    <property type="entry name" value="YBL036c_PLPDEIII"/>
    <property type="match status" value="1"/>
</dbReference>
<evidence type="ECO:0000313" key="7">
    <source>
        <dbReference type="Proteomes" id="UP000199649"/>
    </source>
</evidence>
<evidence type="ECO:0000256" key="2">
    <source>
        <dbReference type="HAMAP-Rule" id="MF_02087"/>
    </source>
</evidence>
<proteinExistence type="inferred from homology"/>
<dbReference type="Gene3D" id="3.20.20.10">
    <property type="entry name" value="Alanine racemase"/>
    <property type="match status" value="1"/>
</dbReference>
<keyword evidence="1 2" id="KW-0663">Pyridoxal phosphate</keyword>
<dbReference type="RefSeq" id="WP_092667321.1">
    <property type="nucleotide sequence ID" value="NZ_LT629734.1"/>
</dbReference>
<gene>
    <name evidence="6" type="ORF">SAMN04489719_2531</name>
</gene>
<comment type="similarity">
    <text evidence="2 4">Belongs to the pyridoxal phosphate-binding protein YggS/PROSC family.</text>
</comment>
<evidence type="ECO:0000256" key="3">
    <source>
        <dbReference type="PIRSR" id="PIRSR004848-1"/>
    </source>
</evidence>
<name>A0A1H1SZ12_9MICO</name>
<dbReference type="SUPFAM" id="SSF51419">
    <property type="entry name" value="PLP-binding barrel"/>
    <property type="match status" value="1"/>
</dbReference>
<dbReference type="InterPro" id="IPR001608">
    <property type="entry name" value="Ala_racemase_N"/>
</dbReference>
<dbReference type="EMBL" id="LT629734">
    <property type="protein sequence ID" value="SDS53128.1"/>
    <property type="molecule type" value="Genomic_DNA"/>
</dbReference>
<dbReference type="CDD" id="cd00635">
    <property type="entry name" value="PLPDE_III_YBL036c_like"/>
    <property type="match status" value="1"/>
</dbReference>
<accession>A0A1H1SZ12</accession>
<organism evidence="6 7">
    <name type="scientific">Agrococcus carbonis</name>
    <dbReference type="NCBI Taxonomy" id="684552"/>
    <lineage>
        <taxon>Bacteria</taxon>
        <taxon>Bacillati</taxon>
        <taxon>Actinomycetota</taxon>
        <taxon>Actinomycetes</taxon>
        <taxon>Micrococcales</taxon>
        <taxon>Microbacteriaceae</taxon>
        <taxon>Agrococcus</taxon>
    </lineage>
</organism>
<dbReference type="InterPro" id="IPR011078">
    <property type="entry name" value="PyrdxlP_homeostasis"/>
</dbReference>
<reference evidence="7" key="1">
    <citation type="submission" date="2016-10" db="EMBL/GenBank/DDBJ databases">
        <authorList>
            <person name="Varghese N."/>
            <person name="Submissions S."/>
        </authorList>
    </citation>
    <scope>NUCLEOTIDE SEQUENCE [LARGE SCALE GENOMIC DNA]</scope>
    <source>
        <strain evidence="7">DSM 22965</strain>
    </source>
</reference>
<dbReference type="GO" id="GO:0030170">
    <property type="term" value="F:pyridoxal phosphate binding"/>
    <property type="evidence" value="ECO:0007669"/>
    <property type="project" value="UniProtKB-UniRule"/>
</dbReference>